<organism evidence="1">
    <name type="scientific">uncultured Thiotrichaceae bacterium</name>
    <dbReference type="NCBI Taxonomy" id="298394"/>
    <lineage>
        <taxon>Bacteria</taxon>
        <taxon>Pseudomonadati</taxon>
        <taxon>Pseudomonadota</taxon>
        <taxon>Gammaproteobacteria</taxon>
        <taxon>Thiotrichales</taxon>
        <taxon>Thiotrichaceae</taxon>
        <taxon>environmental samples</taxon>
    </lineage>
</organism>
<dbReference type="AlphaFoldDB" id="A0A6S6U6L4"/>
<proteinExistence type="predicted"/>
<evidence type="ECO:0000313" key="1">
    <source>
        <dbReference type="EMBL" id="CAA6828716.1"/>
    </source>
</evidence>
<dbReference type="Pfam" id="PF08907">
    <property type="entry name" value="DUF1853"/>
    <property type="match status" value="1"/>
</dbReference>
<dbReference type="EMBL" id="CACVAT010000474">
    <property type="protein sequence ID" value="CAA6828716.1"/>
    <property type="molecule type" value="Genomic_DNA"/>
</dbReference>
<sequence>MPKNLTEPFRHRCVQDLSWAIQSPPLISGYIAETEWWGTEQLRQEYQICLPLLKQLDKDPDPLKAALQQAKSHRLGHYFESLIEFWLTITPSYELLLSQLPLRNEHRTLGEIDYLARDTATGKIVHIEVAVKFYLGYNDLDNMASWHGPDLRDRLDRKFDHLCRHQTQISRKYPELVPCVVDEYACILKGRLFYPPNTQTETSFTHPEHLNGHWHYHLPAPKQRHDTIYYPLQKRNWLAPLTDTSDQPTGPQRHTPTEPICYASYYSNKEQNRLFILPEDFWINVQTPHPTEGPAQQ</sequence>
<name>A0A6S6U6L4_9GAMM</name>
<accession>A0A6S6U6L4</accession>
<reference evidence="1" key="1">
    <citation type="submission" date="2020-01" db="EMBL/GenBank/DDBJ databases">
        <authorList>
            <person name="Meier V. D."/>
            <person name="Meier V D."/>
        </authorList>
    </citation>
    <scope>NUCLEOTIDE SEQUENCE</scope>
    <source>
        <strain evidence="1">HLG_WM_MAG_09</strain>
    </source>
</reference>
<dbReference type="InterPro" id="IPR015003">
    <property type="entry name" value="DUF1853"/>
</dbReference>
<evidence type="ECO:0008006" key="2">
    <source>
        <dbReference type="Google" id="ProtNLM"/>
    </source>
</evidence>
<gene>
    <name evidence="1" type="ORF">HELGO_WM20703</name>
</gene>
<protein>
    <recommendedName>
        <fullName evidence="2">DUF1853 domain-containing protein</fullName>
    </recommendedName>
</protein>